<comment type="caution">
    <text evidence="2">The sequence shown here is derived from an EMBL/GenBank/DDBJ whole genome shotgun (WGS) entry which is preliminary data.</text>
</comment>
<protein>
    <submittedName>
        <fullName evidence="2">Uncharacterized protein</fullName>
    </submittedName>
</protein>
<feature type="transmembrane region" description="Helical" evidence="1">
    <location>
        <begin position="49"/>
        <end position="68"/>
    </location>
</feature>
<keyword evidence="1" id="KW-1133">Transmembrane helix</keyword>
<evidence type="ECO:0000256" key="1">
    <source>
        <dbReference type="SAM" id="Phobius"/>
    </source>
</evidence>
<gene>
    <name evidence="2" type="ORF">S03H2_66626</name>
</gene>
<dbReference type="EMBL" id="BARU01043527">
    <property type="protein sequence ID" value="GAH82290.1"/>
    <property type="molecule type" value="Genomic_DNA"/>
</dbReference>
<name>X1JLE2_9ZZZZ</name>
<dbReference type="AlphaFoldDB" id="X1JLE2"/>
<sequence length="88" mass="10078">MYYTVKKFENDLDTLQRQAALQFRELDRQDVLKEKLYEFASLSAAKNTFNPTGLITLAGTLLGIGFGIDNRIKDKVIKNRPLNKKVTK</sequence>
<evidence type="ECO:0000313" key="2">
    <source>
        <dbReference type="EMBL" id="GAH82290.1"/>
    </source>
</evidence>
<keyword evidence="1" id="KW-0472">Membrane</keyword>
<reference evidence="2" key="1">
    <citation type="journal article" date="2014" name="Front. Microbiol.">
        <title>High frequency of phylogenetically diverse reductive dehalogenase-homologous genes in deep subseafloor sedimentary metagenomes.</title>
        <authorList>
            <person name="Kawai M."/>
            <person name="Futagami T."/>
            <person name="Toyoda A."/>
            <person name="Takaki Y."/>
            <person name="Nishi S."/>
            <person name="Hori S."/>
            <person name="Arai W."/>
            <person name="Tsubouchi T."/>
            <person name="Morono Y."/>
            <person name="Uchiyama I."/>
            <person name="Ito T."/>
            <person name="Fujiyama A."/>
            <person name="Inagaki F."/>
            <person name="Takami H."/>
        </authorList>
    </citation>
    <scope>NUCLEOTIDE SEQUENCE</scope>
    <source>
        <strain evidence="2">Expedition CK06-06</strain>
    </source>
</reference>
<proteinExistence type="predicted"/>
<keyword evidence="1" id="KW-0812">Transmembrane</keyword>
<organism evidence="2">
    <name type="scientific">marine sediment metagenome</name>
    <dbReference type="NCBI Taxonomy" id="412755"/>
    <lineage>
        <taxon>unclassified sequences</taxon>
        <taxon>metagenomes</taxon>
        <taxon>ecological metagenomes</taxon>
    </lineage>
</organism>
<accession>X1JLE2</accession>